<evidence type="ECO:0000313" key="2">
    <source>
        <dbReference type="EMBL" id="GAH64685.1"/>
    </source>
</evidence>
<feature type="region of interest" description="Disordered" evidence="1">
    <location>
        <begin position="35"/>
        <end position="73"/>
    </location>
</feature>
<dbReference type="Gene3D" id="3.30.65.10">
    <property type="entry name" value="Bacterial Topoisomerase I, domain 1"/>
    <property type="match status" value="1"/>
</dbReference>
<dbReference type="EMBL" id="BARU01026608">
    <property type="protein sequence ID" value="GAH64685.1"/>
    <property type="molecule type" value="Genomic_DNA"/>
</dbReference>
<reference evidence="2" key="1">
    <citation type="journal article" date="2014" name="Front. Microbiol.">
        <title>High frequency of phylogenetically diverse reductive dehalogenase-homologous genes in deep subseafloor sedimentary metagenomes.</title>
        <authorList>
            <person name="Kawai M."/>
            <person name="Futagami T."/>
            <person name="Toyoda A."/>
            <person name="Takaki Y."/>
            <person name="Nishi S."/>
            <person name="Hori S."/>
            <person name="Arai W."/>
            <person name="Tsubouchi T."/>
            <person name="Morono Y."/>
            <person name="Uchiyama I."/>
            <person name="Ito T."/>
            <person name="Fujiyama A."/>
            <person name="Inagaki F."/>
            <person name="Takami H."/>
        </authorList>
    </citation>
    <scope>NUCLEOTIDE SEQUENCE</scope>
    <source>
        <strain evidence="2">Expedition CK06-06</strain>
    </source>
</reference>
<protein>
    <recommendedName>
        <fullName evidence="3">DNA topoisomerase type IA zn finger domain-containing protein</fullName>
    </recommendedName>
</protein>
<sequence>CWNTVYHSNEGFECQITLRDEDEERLAQRASEVMESIASSGGVPARRKGFEASNTTFEKSGASEQTSSKKRNKTYIDEDGMRCCNKRLKDGTICGNPVVEREGKYGPFWSCSNYREHAV</sequence>
<name>X1I5V1_9ZZZZ</name>
<gene>
    <name evidence="2" type="ORF">S03H2_42716</name>
</gene>
<dbReference type="AlphaFoldDB" id="X1I5V1"/>
<evidence type="ECO:0000256" key="1">
    <source>
        <dbReference type="SAM" id="MobiDB-lite"/>
    </source>
</evidence>
<comment type="caution">
    <text evidence="2">The sequence shown here is derived from an EMBL/GenBank/DDBJ whole genome shotgun (WGS) entry which is preliminary data.</text>
</comment>
<proteinExistence type="predicted"/>
<evidence type="ECO:0008006" key="3">
    <source>
        <dbReference type="Google" id="ProtNLM"/>
    </source>
</evidence>
<accession>X1I5V1</accession>
<feature type="non-terminal residue" evidence="2">
    <location>
        <position position="1"/>
    </location>
</feature>
<organism evidence="2">
    <name type="scientific">marine sediment metagenome</name>
    <dbReference type="NCBI Taxonomy" id="412755"/>
    <lineage>
        <taxon>unclassified sequences</taxon>
        <taxon>metagenomes</taxon>
        <taxon>ecological metagenomes</taxon>
    </lineage>
</organism>
<feature type="compositionally biased region" description="Polar residues" evidence="1">
    <location>
        <begin position="52"/>
        <end position="66"/>
    </location>
</feature>